<dbReference type="RefSeq" id="WP_197921098.1">
    <property type="nucleotide sequence ID" value="NZ_CAWPTA010000007.1"/>
</dbReference>
<comment type="cofactor">
    <cofactor evidence="1">
        <name>Zn(2+)</name>
        <dbReference type="ChEBI" id="CHEBI:29105"/>
    </cofactor>
</comment>
<feature type="domain" description="Peptidase M20 dimerisation" evidence="6">
    <location>
        <begin position="217"/>
        <end position="334"/>
    </location>
</feature>
<organism evidence="7 8">
    <name type="scientific">Aurantiacibacter sediminis</name>
    <dbReference type="NCBI Taxonomy" id="2793064"/>
    <lineage>
        <taxon>Bacteria</taxon>
        <taxon>Pseudomonadati</taxon>
        <taxon>Pseudomonadota</taxon>
        <taxon>Alphaproteobacteria</taxon>
        <taxon>Sphingomonadales</taxon>
        <taxon>Erythrobacteraceae</taxon>
        <taxon>Aurantiacibacter</taxon>
    </lineage>
</organism>
<dbReference type="Proteomes" id="UP000602442">
    <property type="component" value="Unassembled WGS sequence"/>
</dbReference>
<keyword evidence="5" id="KW-0732">Signal</keyword>
<protein>
    <submittedName>
        <fullName evidence="7">M20/M25/M40 family metallo-hydrolase</fullName>
    </submittedName>
</protein>
<evidence type="ECO:0000259" key="6">
    <source>
        <dbReference type="Pfam" id="PF07687"/>
    </source>
</evidence>
<dbReference type="InterPro" id="IPR001261">
    <property type="entry name" value="ArgE/DapE_CS"/>
</dbReference>
<feature type="chain" id="PRO_5046501878" evidence="5">
    <location>
        <begin position="25"/>
        <end position="440"/>
    </location>
</feature>
<evidence type="ECO:0000313" key="8">
    <source>
        <dbReference type="Proteomes" id="UP000602442"/>
    </source>
</evidence>
<evidence type="ECO:0000256" key="1">
    <source>
        <dbReference type="ARBA" id="ARBA00001947"/>
    </source>
</evidence>
<evidence type="ECO:0000256" key="2">
    <source>
        <dbReference type="ARBA" id="ARBA00022723"/>
    </source>
</evidence>
<dbReference type="InterPro" id="IPR002933">
    <property type="entry name" value="Peptidase_M20"/>
</dbReference>
<evidence type="ECO:0000256" key="4">
    <source>
        <dbReference type="ARBA" id="ARBA00022833"/>
    </source>
</evidence>
<name>A0ABS0N4L2_9SPHN</name>
<dbReference type="InterPro" id="IPR050072">
    <property type="entry name" value="Peptidase_M20A"/>
</dbReference>
<evidence type="ECO:0000256" key="5">
    <source>
        <dbReference type="SAM" id="SignalP"/>
    </source>
</evidence>
<dbReference type="InterPro" id="IPR036264">
    <property type="entry name" value="Bact_exopeptidase_dim_dom"/>
</dbReference>
<dbReference type="PANTHER" id="PTHR43808">
    <property type="entry name" value="ACETYLORNITHINE DEACETYLASE"/>
    <property type="match status" value="1"/>
</dbReference>
<dbReference type="InterPro" id="IPR011650">
    <property type="entry name" value="Peptidase_M20_dimer"/>
</dbReference>
<keyword evidence="4" id="KW-0862">Zinc</keyword>
<sequence length="440" mass="46634">MKIVSRIIALFAALSLTFTTPAMAQFSPAEEAITESVVEHHEADIALLERIVNINSGTYNLEGVRAVADVLAPEFEALGFDVEWIDQSEANRAGHLIARRTGEPDNPNILMIGHLDTVFEPESPFQTFSRNGDIAIGPGVTDNKGGIIVILSALRAMEAAGTLDAANITVALTGDEEDAGEPLEISRADLYALGEWADIALGFEGLSVIDGRDYGVVARRSSNSWQLETTGQSGHSSGIFRESVGYGAIYEMTRILDAFRVQLPEENLTYNVGFMAGGTPAVMGDDLLSASTSGKTNIIPSTAVARGDIRTLSVEQFDRTVAAMQAIVDDNLPGTDATITFDTGYPAMAPTDGNRALLAELNEINADLGLEPMEEFPPSRRGAADISFVAPLVDQALAAMGPNGSGSHAEGESVDLGSIIRQAQRAAILMSRLSEGPGRP</sequence>
<proteinExistence type="predicted"/>
<dbReference type="EMBL" id="JAEANY010000002">
    <property type="protein sequence ID" value="MBH5322405.1"/>
    <property type="molecule type" value="Genomic_DNA"/>
</dbReference>
<keyword evidence="8" id="KW-1185">Reference proteome</keyword>
<evidence type="ECO:0000256" key="3">
    <source>
        <dbReference type="ARBA" id="ARBA00022801"/>
    </source>
</evidence>
<comment type="caution">
    <text evidence="7">The sequence shown here is derived from an EMBL/GenBank/DDBJ whole genome shotgun (WGS) entry which is preliminary data.</text>
</comment>
<keyword evidence="3" id="KW-0378">Hydrolase</keyword>
<dbReference type="PANTHER" id="PTHR43808:SF32">
    <property type="entry name" value="ARGE_DAPE-RELATED DEACYLASE"/>
    <property type="match status" value="1"/>
</dbReference>
<dbReference type="Gene3D" id="3.40.630.10">
    <property type="entry name" value="Zn peptidases"/>
    <property type="match status" value="1"/>
</dbReference>
<dbReference type="Pfam" id="PF01546">
    <property type="entry name" value="Peptidase_M20"/>
    <property type="match status" value="1"/>
</dbReference>
<accession>A0ABS0N4L2</accession>
<keyword evidence="2" id="KW-0479">Metal-binding</keyword>
<dbReference type="Pfam" id="PF07687">
    <property type="entry name" value="M20_dimer"/>
    <property type="match status" value="1"/>
</dbReference>
<dbReference type="SUPFAM" id="SSF53187">
    <property type="entry name" value="Zn-dependent exopeptidases"/>
    <property type="match status" value="1"/>
</dbReference>
<evidence type="ECO:0000313" key="7">
    <source>
        <dbReference type="EMBL" id="MBH5322405.1"/>
    </source>
</evidence>
<dbReference type="SUPFAM" id="SSF55031">
    <property type="entry name" value="Bacterial exopeptidase dimerisation domain"/>
    <property type="match status" value="1"/>
</dbReference>
<feature type="signal peptide" evidence="5">
    <location>
        <begin position="1"/>
        <end position="24"/>
    </location>
</feature>
<dbReference type="PROSITE" id="PS00758">
    <property type="entry name" value="ARGE_DAPE_CPG2_1"/>
    <property type="match status" value="1"/>
</dbReference>
<dbReference type="Gene3D" id="3.30.70.360">
    <property type="match status" value="1"/>
</dbReference>
<reference evidence="7 8" key="1">
    <citation type="submission" date="2020-11" db="EMBL/GenBank/DDBJ databases">
        <title>Erythrobacter sediminis sp. nov., a marine bacterium from a tidal flat of Garorim Bay.</title>
        <authorList>
            <person name="Kim D."/>
            <person name="Yoo Y."/>
            <person name="Kim J.-J."/>
        </authorList>
    </citation>
    <scope>NUCLEOTIDE SEQUENCE [LARGE SCALE GENOMIC DNA]</scope>
    <source>
        <strain evidence="7 8">JGD-13</strain>
    </source>
</reference>
<gene>
    <name evidence="7" type="ORF">I5L03_07380</name>
</gene>